<sequence>MDEKQDGRYQRLRRRHVYLHRLAGDDVFATKIESQPKAPFIMVIRFAIYAFIATFVIKARSQVEDLSIANDGTKSALTEQYFEHEPKPRKFEDIKDAKDVRTWLQWLFNSLQAAGSTDEYSNQLSLNLHNRVTPTEGVCINSSSITLTFRRVKLSSDTESSTTSRFSPLYPQTWTAFTIEPGEASSDEATSPIVDGNFNWLHSPACKSCPNAGYKQMGGYVAVATTSKDGTVVHLVDSSGVSDVMPDPTLNHCDGNLTRSGTVALEEFLREPFFDSQLGSLTAEFQTYNANFQSLTKVTVLFQFSAAGNLFSHRVETQTLQLDISHSWIQYFEYTYLVLTCFYFFDLVYRIGKGFPTYLRNFWCYVNACSIVGSISCFGIWYFYMPTLDTFRRTRLFQDYTNFDNRSDTFGFYILTSSFAVFTIYLRMLQFLGHTRSRVVLLLRTITFSAGNMIIYILYIGVIFIGFSTFALTSFSSVSANFINPWVTFVSTFSLFMGDLRVMSGFNTTFKVPFMWLFMFFFFFLSVQMFNAIINYAYNRVSEDMKSVFQREQLEKQLTKTKGERSFWPFQRKPKAEEEDGLTYGGAMKGPDLTTLDPAVREKVEEYRERDTKKSAKDGLCTAMVYFVMVGCYIGFLYVNMLVEEKNQLRLAVESIVRQTEVPMLLPYSNRTMLQTWDDISTWSQVASWMQVGLPAVVFNSTAQAFMETATSGSQQLIGAGMRCLRSWNCLITGTGNGGNSTRIARITQKRSKRLPNQGSRSEATPQDERFIGGFAETGDEVQGLLVNESGFFQIIFPDVAQNEAEDAALQFQLVFENQPLCQTVAAAAGGSYRKSGGIVCELSSNIATFERQLETMLASSFFVKESASFVIELVAHNSNRDMLSYIVLTFYQTPAGKVHKDIRVFSLALFGWDVGVDKLGYFIGRLLPGAIYMTLVVAFTIMLYQEMQTEHTRRSVAESAEKSGLFTTIFTFFASDVFRPVDAISYLMSFWSFVLFVLWLVKEGDLQQKLQGNYGEIVDFASELIAQEKEYNRISAANLLLLFVRPLRFIREDPRMQRLNQTLQDAKTDIFWFIVVLCIVLFACTLLANVSFGPFFPGCIDISASFLFCFSFILGEFDFWSLYRANPVMAVIFFFPYLILVYCVFTNIFFAILDRFFVSADPPPMKLKRKLKPLLSKICRCIDWDDDFVMEEDPKGAKKEGPQSRADRVAVTAKIIHDIRKGLDGDSGSRLAQSKPLTEVCDVDEKLSNVVKWSKEEAASIVSEFQNLLVKKQRHKNEDVFLKQVVMKKVDADETKTREEMEEAHRQMRYAAEVHEVMAVRDQQTLAKYIWLLEQKIQKKMTDKHALMMEVQHLQDEMDKMRFTKEDLRNQANGVGADVPQEEDEGSASEAELGEMIQANVASASRVPLDPNSAMEDTGRSDPATADMLKALNG</sequence>
<comment type="caution">
    <text evidence="1">The sequence shown here is derived from an EMBL/GenBank/DDBJ whole genome shotgun (WGS) entry which is preliminary data.</text>
</comment>
<gene>
    <name evidence="1" type="ORF">CCMP2556_LOCUS829</name>
</gene>
<proteinExistence type="predicted"/>
<protein>
    <submittedName>
        <fullName evidence="1">Uncharacterized protein</fullName>
    </submittedName>
</protein>
<accession>A0ABP0HAV8</accession>
<dbReference type="PRINTS" id="PR01433">
    <property type="entry name" value="POLYCYSTIN2"/>
</dbReference>
<keyword evidence="2" id="KW-1185">Reference proteome</keyword>
<dbReference type="Proteomes" id="UP001642484">
    <property type="component" value="Unassembled WGS sequence"/>
</dbReference>
<dbReference type="InterPro" id="IPR051223">
    <property type="entry name" value="Polycystin"/>
</dbReference>
<reference evidence="1 2" key="1">
    <citation type="submission" date="2024-02" db="EMBL/GenBank/DDBJ databases">
        <authorList>
            <person name="Chen Y."/>
            <person name="Shah S."/>
            <person name="Dougan E. K."/>
            <person name="Thang M."/>
            <person name="Chan C."/>
        </authorList>
    </citation>
    <scope>NUCLEOTIDE SEQUENCE [LARGE SCALE GENOMIC DNA]</scope>
</reference>
<dbReference type="InterPro" id="IPR013122">
    <property type="entry name" value="PKD1_2_channel"/>
</dbReference>
<dbReference type="EMBL" id="CAXAMN010000259">
    <property type="protein sequence ID" value="CAK8987327.1"/>
    <property type="molecule type" value="Genomic_DNA"/>
</dbReference>
<dbReference type="Pfam" id="PF08016">
    <property type="entry name" value="PKD_channel"/>
    <property type="match status" value="2"/>
</dbReference>
<evidence type="ECO:0000313" key="1">
    <source>
        <dbReference type="EMBL" id="CAK8987327.1"/>
    </source>
</evidence>
<dbReference type="InterPro" id="IPR003915">
    <property type="entry name" value="PKD_2"/>
</dbReference>
<name>A0ABP0HAV8_9DINO</name>
<dbReference type="PANTHER" id="PTHR10877:SF183">
    <property type="entry name" value="AT14535P-RELATED"/>
    <property type="match status" value="1"/>
</dbReference>
<dbReference type="PANTHER" id="PTHR10877">
    <property type="entry name" value="POLYCYSTIN FAMILY MEMBER"/>
    <property type="match status" value="1"/>
</dbReference>
<evidence type="ECO:0000313" key="2">
    <source>
        <dbReference type="Proteomes" id="UP001642484"/>
    </source>
</evidence>
<organism evidence="1 2">
    <name type="scientific">Durusdinium trenchii</name>
    <dbReference type="NCBI Taxonomy" id="1381693"/>
    <lineage>
        <taxon>Eukaryota</taxon>
        <taxon>Sar</taxon>
        <taxon>Alveolata</taxon>
        <taxon>Dinophyceae</taxon>
        <taxon>Suessiales</taxon>
        <taxon>Symbiodiniaceae</taxon>
        <taxon>Durusdinium</taxon>
    </lineage>
</organism>